<dbReference type="RefSeq" id="WP_194451815.1">
    <property type="nucleotide sequence ID" value="NZ_CP063849.1"/>
</dbReference>
<feature type="compositionally biased region" description="Basic residues" evidence="5">
    <location>
        <begin position="303"/>
        <end position="314"/>
    </location>
</feature>
<dbReference type="InterPro" id="IPR005119">
    <property type="entry name" value="LysR_subst-bd"/>
</dbReference>
<dbReference type="PROSITE" id="PS50931">
    <property type="entry name" value="HTH_LYSR"/>
    <property type="match status" value="1"/>
</dbReference>
<evidence type="ECO:0000313" key="8">
    <source>
        <dbReference type="Proteomes" id="UP000593892"/>
    </source>
</evidence>
<protein>
    <submittedName>
        <fullName evidence="7">LysR family transcriptional regulator</fullName>
    </submittedName>
</protein>
<name>A0A7S7NUT8_PALFE</name>
<dbReference type="CDD" id="cd05466">
    <property type="entry name" value="PBP2_LTTR_substrate"/>
    <property type="match status" value="1"/>
</dbReference>
<dbReference type="SUPFAM" id="SSF53850">
    <property type="entry name" value="Periplasmic binding protein-like II"/>
    <property type="match status" value="1"/>
</dbReference>
<dbReference type="InterPro" id="IPR036388">
    <property type="entry name" value="WH-like_DNA-bd_sf"/>
</dbReference>
<keyword evidence="3" id="KW-0238">DNA-binding</keyword>
<organism evidence="7 8">
    <name type="scientific">Paludibaculum fermentans</name>
    <dbReference type="NCBI Taxonomy" id="1473598"/>
    <lineage>
        <taxon>Bacteria</taxon>
        <taxon>Pseudomonadati</taxon>
        <taxon>Acidobacteriota</taxon>
        <taxon>Terriglobia</taxon>
        <taxon>Bryobacterales</taxon>
        <taxon>Bryobacteraceae</taxon>
        <taxon>Paludibaculum</taxon>
    </lineage>
</organism>
<evidence type="ECO:0000256" key="5">
    <source>
        <dbReference type="SAM" id="MobiDB-lite"/>
    </source>
</evidence>
<dbReference type="GO" id="GO:0005829">
    <property type="term" value="C:cytosol"/>
    <property type="evidence" value="ECO:0007669"/>
    <property type="project" value="TreeGrafter"/>
</dbReference>
<reference evidence="7 8" key="1">
    <citation type="submission" date="2020-10" db="EMBL/GenBank/DDBJ databases">
        <title>Complete genome sequence of Paludibaculum fermentans P105T, a facultatively anaerobic acidobacterium capable of dissimilatory Fe(III) reduction.</title>
        <authorList>
            <person name="Dedysh S.N."/>
            <person name="Beletsky A.V."/>
            <person name="Kulichevskaya I.S."/>
            <person name="Mardanov A.V."/>
            <person name="Ravin N.V."/>
        </authorList>
    </citation>
    <scope>NUCLEOTIDE SEQUENCE [LARGE SCALE GENOMIC DNA]</scope>
    <source>
        <strain evidence="7 8">P105</strain>
    </source>
</reference>
<evidence type="ECO:0000256" key="2">
    <source>
        <dbReference type="ARBA" id="ARBA00023015"/>
    </source>
</evidence>
<dbReference type="Pfam" id="PF03466">
    <property type="entry name" value="LysR_substrate"/>
    <property type="match status" value="1"/>
</dbReference>
<dbReference type="GO" id="GO:0003677">
    <property type="term" value="F:DNA binding"/>
    <property type="evidence" value="ECO:0007669"/>
    <property type="project" value="UniProtKB-KW"/>
</dbReference>
<keyword evidence="2" id="KW-0805">Transcription regulation</keyword>
<dbReference type="InterPro" id="IPR036390">
    <property type="entry name" value="WH_DNA-bd_sf"/>
</dbReference>
<comment type="similarity">
    <text evidence="1">Belongs to the LysR transcriptional regulatory family.</text>
</comment>
<dbReference type="Pfam" id="PF00126">
    <property type="entry name" value="HTH_1"/>
    <property type="match status" value="1"/>
</dbReference>
<dbReference type="GO" id="GO:0003700">
    <property type="term" value="F:DNA-binding transcription factor activity"/>
    <property type="evidence" value="ECO:0007669"/>
    <property type="project" value="InterPro"/>
</dbReference>
<keyword evidence="4" id="KW-0804">Transcription</keyword>
<dbReference type="Gene3D" id="3.40.190.290">
    <property type="match status" value="1"/>
</dbReference>
<evidence type="ECO:0000256" key="3">
    <source>
        <dbReference type="ARBA" id="ARBA00023125"/>
    </source>
</evidence>
<gene>
    <name evidence="7" type="ORF">IRI77_09410</name>
</gene>
<evidence type="ECO:0000313" key="7">
    <source>
        <dbReference type="EMBL" id="QOY90150.1"/>
    </source>
</evidence>
<evidence type="ECO:0000259" key="6">
    <source>
        <dbReference type="PROSITE" id="PS50931"/>
    </source>
</evidence>
<keyword evidence="8" id="KW-1185">Reference proteome</keyword>
<proteinExistence type="inferred from homology"/>
<dbReference type="EMBL" id="CP063849">
    <property type="protein sequence ID" value="QOY90150.1"/>
    <property type="molecule type" value="Genomic_DNA"/>
</dbReference>
<evidence type="ECO:0000256" key="4">
    <source>
        <dbReference type="ARBA" id="ARBA00023163"/>
    </source>
</evidence>
<accession>A0A7S7NUT8</accession>
<dbReference type="PANTHER" id="PTHR30419">
    <property type="entry name" value="HTH-TYPE TRANSCRIPTIONAL REGULATOR YBHD"/>
    <property type="match status" value="1"/>
</dbReference>
<dbReference type="KEGG" id="pfer:IRI77_09410"/>
<sequence length="314" mass="34419">MEMLVHLLEAGSYVAAGERLHVAHSAVHRQIRLLEEELGQRLVYRDGGAIHPTAAGKDVVEVARRVLKDISNLSHRLAGEKALRTGHILLGTGTTMFLYFLPKVLSIFREQFPLVNVQILTGSATEILAGIRESTIDLGIVFSDVPDEPATGGVQFEPLYTEEFVLIVPPGHPLESVRAPGVAQLNGIPLISLSRTSRIRHMIETRLEAARVSMRVVMELENEEAIEKMVGIGVGTGFISRRRAEVGGLRYLRLKDLKLLAYTCAAYSTRIPIGPAAQAFLAMCLEQARLPMPQAAPALRSTKPARTRTRPAAR</sequence>
<dbReference type="AlphaFoldDB" id="A0A7S7NUT8"/>
<dbReference type="InterPro" id="IPR000847">
    <property type="entry name" value="LysR_HTH_N"/>
</dbReference>
<dbReference type="Proteomes" id="UP000593892">
    <property type="component" value="Chromosome"/>
</dbReference>
<dbReference type="Gene3D" id="1.10.10.10">
    <property type="entry name" value="Winged helix-like DNA-binding domain superfamily/Winged helix DNA-binding domain"/>
    <property type="match status" value="1"/>
</dbReference>
<evidence type="ECO:0000256" key="1">
    <source>
        <dbReference type="ARBA" id="ARBA00009437"/>
    </source>
</evidence>
<dbReference type="SUPFAM" id="SSF46785">
    <property type="entry name" value="Winged helix' DNA-binding domain"/>
    <property type="match status" value="1"/>
</dbReference>
<dbReference type="InterPro" id="IPR050950">
    <property type="entry name" value="HTH-type_LysR_regulators"/>
</dbReference>
<feature type="domain" description="HTH lysR-type" evidence="6">
    <location>
        <begin position="1"/>
        <end position="53"/>
    </location>
</feature>
<feature type="region of interest" description="Disordered" evidence="5">
    <location>
        <begin position="295"/>
        <end position="314"/>
    </location>
</feature>